<dbReference type="Proteomes" id="UP001500058">
    <property type="component" value="Unassembled WGS sequence"/>
</dbReference>
<keyword evidence="2" id="KW-0067">ATP-binding</keyword>
<protein>
    <submittedName>
        <fullName evidence="2">ATP-binding protein</fullName>
    </submittedName>
</protein>
<evidence type="ECO:0000313" key="2">
    <source>
        <dbReference type="EMBL" id="GAA2399659.1"/>
    </source>
</evidence>
<sequence>MDPTHPGPEDQDSGGITRAIPLIAGEYLLTINPVDGSEVEPCPPGEHPGTPRRRTADSRAERERAALPPVPTGVSLPDLPLLERDEVRERLVRLLRRGRSVRLTGPRGSGRTALLSAVAAECADLAPDGVVRLSGCRRTPADLLYDLFAAVHDAPRHRPDRAELLEALRRVGAVVLLDDVEFGGQGLDSLLDATPECAFLISATPDTPAPSADAPLEEVFLSGISRDACRELMEHVVRRPLTEEEANWAADLWFESEGLPLRFVQAGALLKQRDASGGGEDAGTGRGEETAEAAGGPLPTLAAGTTPVPLLAAGLSGTAREVLRFAVALDGVLPHPAHLPALVDDARADTALGELLACGLVTAAGAHHRLAPGAAGQLAEAGYGDGADERAHTAARHYAWWTGHPSVTPERVAQEAEAVLAAVQGAQRGGHPSAAVLLARTAAPTLAASLYWSAWERMLRSGQEAARTAGEVAEEAYFHHDLGVLALCTGNLDRARAELEASIGLRGALADRRGTVAGRRALALVEDRSALRTGGTSDGTGGTPEGRALPGGPVLPRTSPAKAHTVPPVSPTPSPSPSPSSALRSEQRLPSGPQGTADGTQKLDKLPPTLAVPPVTVGSAFDEPSDTGALTRPTPVVRSPLGPGGSGPGPVQGRAGGGPRRLAVLGARRNVLAAGVGALLAVAVGTVVTLGMASDGEEPTGSVNPAVTSREDEGITVDDPAPSSSGEEKEPGQSGEPSVPASGTPSADGTGSADPEDSPSGKDEDDDSSGDSGEPTESSGSEGRSEDADDDRPPANGSGGSGSGGSGSGGSGSGGSGGSGSGGSDGSGGSGSGGSGGSDQGGTDTEGTDTEGTETGGSGSASPPVEPPTGGGESLNASGPASHPAAPAGSGSAAASDGPGGEPVV</sequence>
<feature type="compositionally biased region" description="Gly residues" evidence="1">
    <location>
        <begin position="797"/>
        <end position="840"/>
    </location>
</feature>
<feature type="region of interest" description="Disordered" evidence="1">
    <location>
        <begin position="274"/>
        <end position="300"/>
    </location>
</feature>
<feature type="region of interest" description="Disordered" evidence="1">
    <location>
        <begin position="692"/>
        <end position="905"/>
    </location>
</feature>
<feature type="compositionally biased region" description="Low complexity" evidence="1">
    <location>
        <begin position="606"/>
        <end position="617"/>
    </location>
</feature>
<feature type="region of interest" description="Disordered" evidence="1">
    <location>
        <begin position="34"/>
        <end position="72"/>
    </location>
</feature>
<gene>
    <name evidence="2" type="ORF">GCM10010420_27720</name>
</gene>
<dbReference type="GO" id="GO:0005524">
    <property type="term" value="F:ATP binding"/>
    <property type="evidence" value="ECO:0007669"/>
    <property type="project" value="UniProtKB-KW"/>
</dbReference>
<proteinExistence type="predicted"/>
<feature type="region of interest" description="Disordered" evidence="1">
    <location>
        <begin position="528"/>
        <end position="658"/>
    </location>
</feature>
<dbReference type="Gene3D" id="3.40.50.300">
    <property type="entry name" value="P-loop containing nucleotide triphosphate hydrolases"/>
    <property type="match status" value="1"/>
</dbReference>
<accession>A0ABN3IAY8</accession>
<organism evidence="2 3">
    <name type="scientific">Streptomyces glaucosporus</name>
    <dbReference type="NCBI Taxonomy" id="284044"/>
    <lineage>
        <taxon>Bacteria</taxon>
        <taxon>Bacillati</taxon>
        <taxon>Actinomycetota</taxon>
        <taxon>Actinomycetes</taxon>
        <taxon>Kitasatosporales</taxon>
        <taxon>Streptomycetaceae</taxon>
        <taxon>Streptomyces</taxon>
    </lineage>
</organism>
<comment type="caution">
    <text evidence="2">The sequence shown here is derived from an EMBL/GenBank/DDBJ whole genome shotgun (WGS) entry which is preliminary data.</text>
</comment>
<evidence type="ECO:0000256" key="1">
    <source>
        <dbReference type="SAM" id="MobiDB-lite"/>
    </source>
</evidence>
<dbReference type="EMBL" id="BAAATJ010000011">
    <property type="protein sequence ID" value="GAA2399659.1"/>
    <property type="molecule type" value="Genomic_DNA"/>
</dbReference>
<dbReference type="SUPFAM" id="SSF52540">
    <property type="entry name" value="P-loop containing nucleoside triphosphate hydrolases"/>
    <property type="match status" value="1"/>
</dbReference>
<feature type="compositionally biased region" description="Basic and acidic residues" evidence="1">
    <location>
        <begin position="54"/>
        <end position="65"/>
    </location>
</feature>
<dbReference type="InterPro" id="IPR027417">
    <property type="entry name" value="P-loop_NTPase"/>
</dbReference>
<dbReference type="RefSeq" id="WP_344631287.1">
    <property type="nucleotide sequence ID" value="NZ_BAAATJ010000011.1"/>
</dbReference>
<evidence type="ECO:0000313" key="3">
    <source>
        <dbReference type="Proteomes" id="UP001500058"/>
    </source>
</evidence>
<keyword evidence="2" id="KW-0547">Nucleotide-binding</keyword>
<feature type="compositionally biased region" description="Low complexity" evidence="1">
    <location>
        <begin position="770"/>
        <end position="782"/>
    </location>
</feature>
<feature type="compositionally biased region" description="Low complexity" evidence="1">
    <location>
        <begin position="877"/>
        <end position="897"/>
    </location>
</feature>
<keyword evidence="3" id="KW-1185">Reference proteome</keyword>
<name>A0ABN3IAY8_9ACTN</name>
<feature type="compositionally biased region" description="Gly residues" evidence="1">
    <location>
        <begin position="276"/>
        <end position="285"/>
    </location>
</feature>
<feature type="compositionally biased region" description="Pro residues" evidence="1">
    <location>
        <begin position="568"/>
        <end position="578"/>
    </location>
</feature>
<reference evidence="2 3" key="1">
    <citation type="journal article" date="2019" name="Int. J. Syst. Evol. Microbiol.">
        <title>The Global Catalogue of Microorganisms (GCM) 10K type strain sequencing project: providing services to taxonomists for standard genome sequencing and annotation.</title>
        <authorList>
            <consortium name="The Broad Institute Genomics Platform"/>
            <consortium name="The Broad Institute Genome Sequencing Center for Infectious Disease"/>
            <person name="Wu L."/>
            <person name="Ma J."/>
        </authorList>
    </citation>
    <scope>NUCLEOTIDE SEQUENCE [LARGE SCALE GENOMIC DNA]</scope>
    <source>
        <strain evidence="2 3">JCM 6921</strain>
    </source>
</reference>
<feature type="compositionally biased region" description="Gly residues" evidence="1">
    <location>
        <begin position="642"/>
        <end position="658"/>
    </location>
</feature>